<feature type="domain" description="LiaF transmembrane" evidence="2">
    <location>
        <begin position="9"/>
        <end position="105"/>
    </location>
</feature>
<dbReference type="EMBL" id="JAPOHA010000009">
    <property type="protein sequence ID" value="MCY1714522.1"/>
    <property type="molecule type" value="Genomic_DNA"/>
</dbReference>
<evidence type="ECO:0000313" key="3">
    <source>
        <dbReference type="EMBL" id="MCY1714522.1"/>
    </source>
</evidence>
<protein>
    <submittedName>
        <fullName evidence="3">LiaF-related protein</fullName>
    </submittedName>
</protein>
<dbReference type="Pfam" id="PF22570">
    <property type="entry name" value="LiaF-TM"/>
    <property type="match status" value="1"/>
</dbReference>
<dbReference type="Proteomes" id="UP001082703">
    <property type="component" value="Unassembled WGS sequence"/>
</dbReference>
<dbReference type="PANTHER" id="PTHR40763">
    <property type="entry name" value="MEMBRANE PROTEIN-RELATED"/>
    <property type="match status" value="1"/>
</dbReference>
<feature type="transmembrane region" description="Helical" evidence="1">
    <location>
        <begin position="85"/>
        <end position="103"/>
    </location>
</feature>
<evidence type="ECO:0000256" key="1">
    <source>
        <dbReference type="SAM" id="Phobius"/>
    </source>
</evidence>
<feature type="transmembrane region" description="Helical" evidence="1">
    <location>
        <begin position="37"/>
        <end position="65"/>
    </location>
</feature>
<gene>
    <name evidence="3" type="ORF">OUY18_09680</name>
</gene>
<dbReference type="RefSeq" id="WP_268058576.1">
    <property type="nucleotide sequence ID" value="NZ_JAPOHA010000009.1"/>
</dbReference>
<evidence type="ECO:0000259" key="2">
    <source>
        <dbReference type="Pfam" id="PF22570"/>
    </source>
</evidence>
<dbReference type="InterPro" id="IPR054331">
    <property type="entry name" value="LiaF_TM"/>
</dbReference>
<accession>A0ABT4BUE5</accession>
<reference evidence="3 4" key="1">
    <citation type="submission" date="2022-11" db="EMBL/GenBank/DDBJ databases">
        <authorList>
            <person name="Caiyu Z."/>
        </authorList>
    </citation>
    <scope>NUCLEOTIDE SEQUENCE [LARGE SCALE GENOMIC DNA]</scope>
    <source>
        <strain evidence="3 4">YR-4</strain>
    </source>
</reference>
<dbReference type="PANTHER" id="PTHR40763:SF5">
    <property type="entry name" value="MEMBRANE PROTEIN"/>
    <property type="match status" value="1"/>
</dbReference>
<keyword evidence="1" id="KW-0812">Transmembrane</keyword>
<keyword evidence="4" id="KW-1185">Reference proteome</keyword>
<organism evidence="3 4">
    <name type="scientific">Caproiciproducens galactitolivorans</name>
    <dbReference type="NCBI Taxonomy" id="642589"/>
    <lineage>
        <taxon>Bacteria</taxon>
        <taxon>Bacillati</taxon>
        <taxon>Bacillota</taxon>
        <taxon>Clostridia</taxon>
        <taxon>Eubacteriales</taxon>
        <taxon>Acutalibacteraceae</taxon>
        <taxon>Caproiciproducens</taxon>
    </lineage>
</organism>
<name>A0ABT4BUE5_9FIRM</name>
<keyword evidence="1" id="KW-1133">Transmembrane helix</keyword>
<evidence type="ECO:0000313" key="4">
    <source>
        <dbReference type="Proteomes" id="UP001082703"/>
    </source>
</evidence>
<keyword evidence="1" id="KW-0472">Membrane</keyword>
<proteinExistence type="predicted"/>
<sequence>MKKNITRFLFGILFILTAILLLGNSAGWWSITNFSGWWTFFLIVPGIAGLISCGFNLGSFCMVLIGGWMLASAQHWIPKAISDTILLVVILLLIGLELIFGSFKRRRAPSAPVILEGVHGASDTSNSVEYTAVFGSVDVSNNSTTLCGGSVSAIFGGVTLDLRGAVPVDGAMIETNAIFGGIKILAPENCRIHVSGMPFLGGCQCSAQRPNDTSLPLLTIKYTSVFGGVEIR</sequence>
<comment type="caution">
    <text evidence="3">The sequence shown here is derived from an EMBL/GenBank/DDBJ whole genome shotgun (WGS) entry which is preliminary data.</text>
</comment>